<keyword evidence="1" id="KW-1133">Transmembrane helix</keyword>
<gene>
    <name evidence="2" type="ORF">VIS_S3CKB90016</name>
</gene>
<reference evidence="2" key="1">
    <citation type="journal article" date="2012" name="Environ. Microbiol.">
        <title>Genomic content of uncultured Bacteroidetes from contrasting oceanic provinces in the North Atlantic Ocean.</title>
        <authorList>
            <person name="Gomez-Pereira P.R."/>
            <person name="Schuler M."/>
            <person name="Fuchs B.M."/>
            <person name="Bennke C."/>
            <person name="Teeling H."/>
            <person name="Waldmann J."/>
            <person name="Richter M."/>
            <person name="Barbe V."/>
            <person name="Bataille E."/>
            <person name="Glockner F.O."/>
            <person name="Amann R."/>
        </authorList>
    </citation>
    <scope>NUCLEOTIDE SEQUENCE</scope>
</reference>
<sequence>MVILVALVGMRLPKSLDSGGVGLFRVIAMIATSVLSMVAFVLSFIKARR</sequence>
<reference evidence="2" key="2">
    <citation type="submission" date="2012-02" db="EMBL/GenBank/DDBJ databases">
        <authorList>
            <person name="Genoscope - CEA"/>
        </authorList>
    </citation>
    <scope>NUCLEOTIDE SEQUENCE</scope>
</reference>
<name>H6RGH0_9BACT</name>
<protein>
    <submittedName>
        <fullName evidence="2">Uncharacterized protein</fullName>
    </submittedName>
</protein>
<proteinExistence type="predicted"/>
<dbReference type="AlphaFoldDB" id="H6RGH0"/>
<evidence type="ECO:0000256" key="1">
    <source>
        <dbReference type="SAM" id="Phobius"/>
    </source>
</evidence>
<evidence type="ECO:0000313" key="2">
    <source>
        <dbReference type="EMBL" id="CCG00131.1"/>
    </source>
</evidence>
<keyword evidence="1" id="KW-0472">Membrane</keyword>
<organism evidence="2">
    <name type="scientific">uncultured Flavobacteriia bacterium</name>
    <dbReference type="NCBI Taxonomy" id="212695"/>
    <lineage>
        <taxon>Bacteria</taxon>
        <taxon>Pseudomonadati</taxon>
        <taxon>Bacteroidota</taxon>
        <taxon>Flavobacteriia</taxon>
        <taxon>environmental samples</taxon>
    </lineage>
</organism>
<accession>H6RGH0</accession>
<keyword evidence="1" id="KW-0812">Transmembrane</keyword>
<feature type="transmembrane region" description="Helical" evidence="1">
    <location>
        <begin position="20"/>
        <end position="45"/>
    </location>
</feature>
<dbReference type="EMBL" id="FO117599">
    <property type="protein sequence ID" value="CCG00131.1"/>
    <property type="molecule type" value="Genomic_DNA"/>
</dbReference>